<dbReference type="RefSeq" id="WP_006127713.1">
    <property type="nucleotide sequence ID" value="NZ_CP098609.1"/>
</dbReference>
<name>A0ABY4UXX6_STRFL</name>
<evidence type="ECO:0000256" key="1">
    <source>
        <dbReference type="SAM" id="SignalP"/>
    </source>
</evidence>
<dbReference type="Pfam" id="PF03995">
    <property type="entry name" value="Inhibitor_I36"/>
    <property type="match status" value="1"/>
</dbReference>
<sequence length="138" mass="14413">MKVNRKSFALVGAATAAVLGTLIPTAGAAPAPAGAKPASSTAAIACPDGYFCVYSGVNQTGDLVRAFPGNWSGRLPGIRSYFNNGAPHTGLDHVDLSWEGGVRPKCLHYWDGPGSSTPYKGNFSRATTITQVKWRGEC</sequence>
<dbReference type="EMBL" id="CP098609">
    <property type="protein sequence ID" value="USC46881.1"/>
    <property type="molecule type" value="Genomic_DNA"/>
</dbReference>
<keyword evidence="1" id="KW-0732">Signal</keyword>
<protein>
    <submittedName>
        <fullName evidence="2">Peptidase inhibitor family I36 protein</fullName>
    </submittedName>
</protein>
<proteinExistence type="predicted"/>
<gene>
    <name evidence="2" type="ORF">K7395_09095</name>
</gene>
<keyword evidence="3" id="KW-1185">Reference proteome</keyword>
<accession>A0ABY4UXX6</accession>
<dbReference type="Proteomes" id="UP001056079">
    <property type="component" value="Chromosome"/>
</dbReference>
<evidence type="ECO:0000313" key="3">
    <source>
        <dbReference type="Proteomes" id="UP001056079"/>
    </source>
</evidence>
<organism evidence="2 3">
    <name type="scientific">Streptomyces filamentosus</name>
    <name type="common">Streptomyces roseosporus</name>
    <dbReference type="NCBI Taxonomy" id="67294"/>
    <lineage>
        <taxon>Bacteria</taxon>
        <taxon>Bacillati</taxon>
        <taxon>Actinomycetota</taxon>
        <taxon>Actinomycetes</taxon>
        <taxon>Kitasatosporales</taxon>
        <taxon>Streptomycetaceae</taxon>
        <taxon>Streptomyces</taxon>
    </lineage>
</organism>
<feature type="signal peptide" evidence="1">
    <location>
        <begin position="1"/>
        <end position="28"/>
    </location>
</feature>
<feature type="chain" id="PRO_5046288932" evidence="1">
    <location>
        <begin position="29"/>
        <end position="138"/>
    </location>
</feature>
<reference evidence="2" key="1">
    <citation type="submission" date="2021-08" db="EMBL/GenBank/DDBJ databases">
        <title>DNA methylation of m4C regulates biosynthesis of daptomycin in Streptomyces roseosporus L30.</title>
        <authorList>
            <person name="Fang J.-L."/>
        </authorList>
    </citation>
    <scope>NUCLEOTIDE SEQUENCE</scope>
    <source>
        <strain evidence="2">L30</strain>
    </source>
</reference>
<evidence type="ECO:0000313" key="2">
    <source>
        <dbReference type="EMBL" id="USC46881.1"/>
    </source>
</evidence>